<dbReference type="Proteomes" id="UP000316256">
    <property type="component" value="Unassembled WGS sequence"/>
</dbReference>
<proteinExistence type="predicted"/>
<evidence type="ECO:0000256" key="3">
    <source>
        <dbReference type="ARBA" id="ARBA00022989"/>
    </source>
</evidence>
<evidence type="ECO:0000256" key="2">
    <source>
        <dbReference type="ARBA" id="ARBA00022692"/>
    </source>
</evidence>
<dbReference type="GO" id="GO:0016020">
    <property type="term" value="C:membrane"/>
    <property type="evidence" value="ECO:0007669"/>
    <property type="project" value="UniProtKB-SubCell"/>
</dbReference>
<evidence type="ECO:0000256" key="6">
    <source>
        <dbReference type="SAM" id="Phobius"/>
    </source>
</evidence>
<name>A0A541BMR0_9NOCA</name>
<feature type="compositionally biased region" description="Low complexity" evidence="5">
    <location>
        <begin position="1"/>
        <end position="16"/>
    </location>
</feature>
<evidence type="ECO:0000313" key="8">
    <source>
        <dbReference type="Proteomes" id="UP000316256"/>
    </source>
</evidence>
<dbReference type="Pfam" id="PF04505">
    <property type="entry name" value="CD225"/>
    <property type="match status" value="1"/>
</dbReference>
<dbReference type="EMBL" id="VIGH01000003">
    <property type="protein sequence ID" value="TQF73613.1"/>
    <property type="molecule type" value="Genomic_DNA"/>
</dbReference>
<keyword evidence="2 6" id="KW-0812">Transmembrane</keyword>
<dbReference type="RefSeq" id="WP_142097925.1">
    <property type="nucleotide sequence ID" value="NZ_VIGH01000003.1"/>
</dbReference>
<comment type="subcellular location">
    <subcellularLocation>
        <location evidence="1">Membrane</location>
    </subcellularLocation>
</comment>
<accession>A0A541BMR0</accession>
<sequence>MTSPTDDSPSTGSAPSAPTPPPGPTGPPAYPARPPSNAGWAVASLLFFWPLAFSAFTHAFEVYPLWAGGDPRAAQDASDRVRRLGQLSLWLFGALLVLFAIVYTIVALVVITHGGDDEMFRHHRMRM</sequence>
<keyword evidence="3 6" id="KW-1133">Transmembrane helix</keyword>
<reference evidence="7 8" key="1">
    <citation type="submission" date="2019-06" db="EMBL/GenBank/DDBJ databases">
        <title>Rhodococcus spaelei sp. nov., isolated from a cave.</title>
        <authorList>
            <person name="Lee S.D."/>
        </authorList>
    </citation>
    <scope>NUCLEOTIDE SEQUENCE [LARGE SCALE GENOMIC DNA]</scope>
    <source>
        <strain evidence="7 8">C9-5</strain>
    </source>
</reference>
<feature type="transmembrane region" description="Helical" evidence="6">
    <location>
        <begin position="87"/>
        <end position="111"/>
    </location>
</feature>
<evidence type="ECO:0000256" key="4">
    <source>
        <dbReference type="ARBA" id="ARBA00023136"/>
    </source>
</evidence>
<feature type="compositionally biased region" description="Pro residues" evidence="5">
    <location>
        <begin position="17"/>
        <end position="33"/>
    </location>
</feature>
<feature type="region of interest" description="Disordered" evidence="5">
    <location>
        <begin position="1"/>
        <end position="33"/>
    </location>
</feature>
<organism evidence="7 8">
    <name type="scientific">Rhodococcus spelaei</name>
    <dbReference type="NCBI Taxonomy" id="2546320"/>
    <lineage>
        <taxon>Bacteria</taxon>
        <taxon>Bacillati</taxon>
        <taxon>Actinomycetota</taxon>
        <taxon>Actinomycetes</taxon>
        <taxon>Mycobacteriales</taxon>
        <taxon>Nocardiaceae</taxon>
        <taxon>Rhodococcus</taxon>
    </lineage>
</organism>
<evidence type="ECO:0000256" key="1">
    <source>
        <dbReference type="ARBA" id="ARBA00004370"/>
    </source>
</evidence>
<evidence type="ECO:0000313" key="7">
    <source>
        <dbReference type="EMBL" id="TQF73613.1"/>
    </source>
</evidence>
<gene>
    <name evidence="7" type="ORF">FK531_09080</name>
</gene>
<protein>
    <submittedName>
        <fullName evidence="7">CD225/dispanin family protein</fullName>
    </submittedName>
</protein>
<comment type="caution">
    <text evidence="7">The sequence shown here is derived from an EMBL/GenBank/DDBJ whole genome shotgun (WGS) entry which is preliminary data.</text>
</comment>
<dbReference type="InterPro" id="IPR007593">
    <property type="entry name" value="CD225/Dispanin_fam"/>
</dbReference>
<feature type="transmembrane region" description="Helical" evidence="6">
    <location>
        <begin position="40"/>
        <end position="66"/>
    </location>
</feature>
<dbReference type="AlphaFoldDB" id="A0A541BMR0"/>
<evidence type="ECO:0000256" key="5">
    <source>
        <dbReference type="SAM" id="MobiDB-lite"/>
    </source>
</evidence>
<keyword evidence="8" id="KW-1185">Reference proteome</keyword>
<dbReference type="OrthoDB" id="4775437at2"/>
<keyword evidence="4 6" id="KW-0472">Membrane</keyword>